<organism evidence="3 4">
    <name type="scientific">Streptomyces gelaticus</name>
    <dbReference type="NCBI Taxonomy" id="285446"/>
    <lineage>
        <taxon>Bacteria</taxon>
        <taxon>Bacillati</taxon>
        <taxon>Actinomycetota</taxon>
        <taxon>Actinomycetes</taxon>
        <taxon>Kitasatosporales</taxon>
        <taxon>Streptomycetaceae</taxon>
        <taxon>Streptomyces</taxon>
    </lineage>
</organism>
<proteinExistence type="predicted"/>
<accession>A0ABQ2VXK9</accession>
<feature type="domain" description="ORC1/DEAH AAA+ ATPase" evidence="2">
    <location>
        <begin position="31"/>
        <end position="157"/>
    </location>
</feature>
<dbReference type="PANTHER" id="PTHR34704">
    <property type="entry name" value="ATPASE"/>
    <property type="match status" value="1"/>
</dbReference>
<dbReference type="Pfam" id="PF13401">
    <property type="entry name" value="AAA_22"/>
    <property type="match status" value="1"/>
</dbReference>
<protein>
    <submittedName>
        <fullName evidence="3">ATPase</fullName>
    </submittedName>
</protein>
<comment type="caution">
    <text evidence="3">The sequence shown here is derived from an EMBL/GenBank/DDBJ whole genome shotgun (WGS) entry which is preliminary data.</text>
</comment>
<dbReference type="Proteomes" id="UP000660675">
    <property type="component" value="Unassembled WGS sequence"/>
</dbReference>
<dbReference type="SUPFAM" id="SSF52540">
    <property type="entry name" value="P-loop containing nucleoside triphosphate hydrolases"/>
    <property type="match status" value="1"/>
</dbReference>
<sequence>MVDFVGRCQELATLERELQKVAAGIGGERPGRCVMLRGRRRVGKSRLVERFAERSGAPFLFFAATGASPREDLARLARDAQVSTLPLAGLVAAARPENWDAAFDVLAAALPADRASVLIIDEVPYLMDTDGAFEGMLQRAWDRVLGTKPVLLVLIGSDLSMMEALNSYGRPFHQRGREMVLGPLNPAEVGQMLGLDPAEAFDAALVTGGLPLICAEWPRGAGLWDFLGEALSDPVSALLVSAERSLAAEFPPQVQARKVLTAIGSGERTFTNIARAAGGIGATPLQRALELLTDKRIVAGELPVSLRPSKDRRYRVTDPYLRFWLPLLGPSMEEIERGRGDLTLARIRENWTSWRGRAVEPLVREALARILPDDRLPAAPAVGGYWTRTNDIEIDIVGADRAPVAKELFFVGSIKWLEQSPFDRHDLAALHRHRAALTDEPVPVVAVSRGGTDCPGLDATYGPGDLLTAWPLRVADVR</sequence>
<dbReference type="InterPro" id="IPR049945">
    <property type="entry name" value="AAA_22"/>
</dbReference>
<evidence type="ECO:0000313" key="3">
    <source>
        <dbReference type="EMBL" id="GGV79676.1"/>
    </source>
</evidence>
<evidence type="ECO:0000259" key="2">
    <source>
        <dbReference type="Pfam" id="PF13401"/>
    </source>
</evidence>
<dbReference type="PANTHER" id="PTHR34704:SF1">
    <property type="entry name" value="ATPASE"/>
    <property type="match status" value="1"/>
</dbReference>
<dbReference type="InterPro" id="IPR004256">
    <property type="entry name" value="DUF234"/>
</dbReference>
<dbReference type="EMBL" id="BMTF01000004">
    <property type="protein sequence ID" value="GGV79676.1"/>
    <property type="molecule type" value="Genomic_DNA"/>
</dbReference>
<dbReference type="Gene3D" id="3.40.50.300">
    <property type="entry name" value="P-loop containing nucleotide triphosphate hydrolases"/>
    <property type="match status" value="1"/>
</dbReference>
<dbReference type="InterPro" id="IPR027417">
    <property type="entry name" value="P-loop_NTPase"/>
</dbReference>
<gene>
    <name evidence="3" type="ORF">GCM10015535_16820</name>
</gene>
<dbReference type="Pfam" id="PF03008">
    <property type="entry name" value="DUF234"/>
    <property type="match status" value="1"/>
</dbReference>
<keyword evidence="4" id="KW-1185">Reference proteome</keyword>
<evidence type="ECO:0000259" key="1">
    <source>
        <dbReference type="Pfam" id="PF03008"/>
    </source>
</evidence>
<name>A0ABQ2VXK9_9ACTN</name>
<evidence type="ECO:0000313" key="4">
    <source>
        <dbReference type="Proteomes" id="UP000660675"/>
    </source>
</evidence>
<reference evidence="4" key="1">
    <citation type="journal article" date="2019" name="Int. J. Syst. Evol. Microbiol.">
        <title>The Global Catalogue of Microorganisms (GCM) 10K type strain sequencing project: providing services to taxonomists for standard genome sequencing and annotation.</title>
        <authorList>
            <consortium name="The Broad Institute Genomics Platform"/>
            <consortium name="The Broad Institute Genome Sequencing Center for Infectious Disease"/>
            <person name="Wu L."/>
            <person name="Ma J."/>
        </authorList>
    </citation>
    <scope>NUCLEOTIDE SEQUENCE [LARGE SCALE GENOMIC DNA]</scope>
    <source>
        <strain evidence="4">JCM 4376</strain>
    </source>
</reference>
<dbReference type="RefSeq" id="WP_189542686.1">
    <property type="nucleotide sequence ID" value="NZ_BMTF01000004.1"/>
</dbReference>
<feature type="domain" description="DUF234" evidence="1">
    <location>
        <begin position="324"/>
        <end position="418"/>
    </location>
</feature>